<evidence type="ECO:0000313" key="1">
    <source>
        <dbReference type="EMBL" id="EFR04482.1"/>
    </source>
</evidence>
<protein>
    <submittedName>
        <fullName evidence="1">Uncharacterized protein</fullName>
    </submittedName>
</protein>
<dbReference type="HOGENOM" id="CLU_2319849_0_0_1"/>
<dbReference type="EMBL" id="DS989828">
    <property type="protein sequence ID" value="EFR04482.1"/>
    <property type="molecule type" value="Genomic_DNA"/>
</dbReference>
<name>E4V3A8_ARTGP</name>
<dbReference type="VEuPathDB" id="FungiDB:MGYG_09155"/>
<organism evidence="2">
    <name type="scientific">Arthroderma gypseum (strain ATCC MYA-4604 / CBS 118893)</name>
    <name type="common">Microsporum gypseum</name>
    <dbReference type="NCBI Taxonomy" id="535722"/>
    <lineage>
        <taxon>Eukaryota</taxon>
        <taxon>Fungi</taxon>
        <taxon>Dikarya</taxon>
        <taxon>Ascomycota</taxon>
        <taxon>Pezizomycotina</taxon>
        <taxon>Eurotiomycetes</taxon>
        <taxon>Eurotiomycetidae</taxon>
        <taxon>Onygenales</taxon>
        <taxon>Arthrodermataceae</taxon>
        <taxon>Nannizzia</taxon>
    </lineage>
</organism>
<reference evidence="2" key="1">
    <citation type="journal article" date="2012" name="MBio">
        <title>Comparative genome analysis of Trichophyton rubrum and related dermatophytes reveals candidate genes involved in infection.</title>
        <authorList>
            <person name="Martinez D.A."/>
            <person name="Oliver B.G."/>
            <person name="Graeser Y."/>
            <person name="Goldberg J.M."/>
            <person name="Li W."/>
            <person name="Martinez-Rossi N.M."/>
            <person name="Monod M."/>
            <person name="Shelest E."/>
            <person name="Barton R.C."/>
            <person name="Birch E."/>
            <person name="Brakhage A.A."/>
            <person name="Chen Z."/>
            <person name="Gurr S.J."/>
            <person name="Heiman D."/>
            <person name="Heitman J."/>
            <person name="Kosti I."/>
            <person name="Rossi A."/>
            <person name="Saif S."/>
            <person name="Samalova M."/>
            <person name="Saunders C.W."/>
            <person name="Shea T."/>
            <person name="Summerbell R.C."/>
            <person name="Xu J."/>
            <person name="Young S."/>
            <person name="Zeng Q."/>
            <person name="Birren B.W."/>
            <person name="Cuomo C.A."/>
            <person name="White T.C."/>
        </authorList>
    </citation>
    <scope>NUCLEOTIDE SEQUENCE [LARGE SCALE GENOMIC DNA]</scope>
    <source>
        <strain evidence="2">ATCC MYA-4604 / CBS 118893</strain>
    </source>
</reference>
<dbReference type="Proteomes" id="UP000002669">
    <property type="component" value="Unassembled WGS sequence"/>
</dbReference>
<evidence type="ECO:0000313" key="2">
    <source>
        <dbReference type="Proteomes" id="UP000002669"/>
    </source>
</evidence>
<accession>E4V3A8</accession>
<keyword evidence="2" id="KW-1185">Reference proteome</keyword>
<dbReference type="GeneID" id="10025484"/>
<proteinExistence type="predicted"/>
<gene>
    <name evidence="1" type="ORF">MGYG_09155</name>
</gene>
<dbReference type="InParanoid" id="E4V3A8"/>
<dbReference type="AlphaFoldDB" id="E4V3A8"/>
<dbReference type="RefSeq" id="XP_003170245.1">
    <property type="nucleotide sequence ID" value="XM_003170197.1"/>
</dbReference>
<sequence>MAHGPSSNMSACTDTYLKVNMFVRGGAVGAMVVKGPMSGCIRDRKEMVDAIEPQPENGELLCFILMPAKGERVSRALLDHGPRAPGIRERCTPSPVRRI</sequence>